<dbReference type="EMBL" id="KN848695">
    <property type="protein sequence ID" value="KIR79024.1"/>
    <property type="molecule type" value="Genomic_DNA"/>
</dbReference>
<evidence type="ECO:0000256" key="4">
    <source>
        <dbReference type="SAM" id="MobiDB-lite"/>
    </source>
</evidence>
<dbReference type="InterPro" id="IPR002877">
    <property type="entry name" value="RNA_MeTrfase_FtsJ_dom"/>
</dbReference>
<feature type="region of interest" description="Disordered" evidence="4">
    <location>
        <begin position="818"/>
        <end position="867"/>
    </location>
</feature>
<reference evidence="6 7" key="1">
    <citation type="submission" date="2015-01" db="EMBL/GenBank/DDBJ databases">
        <title>The Genome Sequence of Cryptococcus gattii EJB2.</title>
        <authorList>
            <consortium name="The Broad Institute Genomics Platform"/>
            <person name="Cuomo C."/>
            <person name="Litvintseva A."/>
            <person name="Chen Y."/>
            <person name="Heitman J."/>
            <person name="Sun S."/>
            <person name="Springer D."/>
            <person name="Dromer F."/>
            <person name="Young S."/>
            <person name="Zeng Q."/>
            <person name="Gargeya S."/>
            <person name="Abouelleil A."/>
            <person name="Alvarado L."/>
            <person name="Chapman S.B."/>
            <person name="Gainer-Dewar J."/>
            <person name="Goldberg J."/>
            <person name="Griggs A."/>
            <person name="Gujja S."/>
            <person name="Hansen M."/>
            <person name="Howarth C."/>
            <person name="Imamovic A."/>
            <person name="Larimer J."/>
            <person name="Murphy C."/>
            <person name="Naylor J."/>
            <person name="Pearson M."/>
            <person name="Priest M."/>
            <person name="Roberts A."/>
            <person name="Saif S."/>
            <person name="Shea T."/>
            <person name="Sykes S."/>
            <person name="Wortman J."/>
            <person name="Nusbaum C."/>
            <person name="Birren B."/>
        </authorList>
    </citation>
    <scope>NUCLEOTIDE SEQUENCE [LARGE SCALE GENOMIC DNA]</scope>
    <source>
        <strain evidence="6 7">EJB2</strain>
    </source>
</reference>
<keyword evidence="1" id="KW-0489">Methyltransferase</keyword>
<dbReference type="InterPro" id="IPR050082">
    <property type="entry name" value="RNA_methyltr_RlmE"/>
</dbReference>
<gene>
    <name evidence="6" type="ORF">I306_03943</name>
</gene>
<dbReference type="HAMAP" id="MF_01547">
    <property type="entry name" value="RNA_methyltr_E"/>
    <property type="match status" value="1"/>
</dbReference>
<keyword evidence="2" id="KW-0808">Transferase</keyword>
<feature type="region of interest" description="Disordered" evidence="4">
    <location>
        <begin position="215"/>
        <end position="239"/>
    </location>
</feature>
<name>A0ABR5BTS6_9TREE</name>
<dbReference type="Pfam" id="PF01728">
    <property type="entry name" value="FtsJ"/>
    <property type="match status" value="1"/>
</dbReference>
<dbReference type="SUPFAM" id="SSF53335">
    <property type="entry name" value="S-adenosyl-L-methionine-dependent methyltransferases"/>
    <property type="match status" value="1"/>
</dbReference>
<evidence type="ECO:0000313" key="6">
    <source>
        <dbReference type="EMBL" id="KIR79024.1"/>
    </source>
</evidence>
<feature type="region of interest" description="Disordered" evidence="4">
    <location>
        <begin position="766"/>
        <end position="805"/>
    </location>
</feature>
<dbReference type="Gene3D" id="1.10.510.10">
    <property type="entry name" value="Transferase(Phosphotransferase) domain 1"/>
    <property type="match status" value="1"/>
</dbReference>
<evidence type="ECO:0000259" key="5">
    <source>
        <dbReference type="PROSITE" id="PS50011"/>
    </source>
</evidence>
<dbReference type="InterPro" id="IPR011009">
    <property type="entry name" value="Kinase-like_dom_sf"/>
</dbReference>
<feature type="region of interest" description="Disordered" evidence="4">
    <location>
        <begin position="444"/>
        <end position="519"/>
    </location>
</feature>
<dbReference type="InterPro" id="IPR015507">
    <property type="entry name" value="rRNA-MeTfrase_E"/>
</dbReference>
<feature type="region of interest" description="Disordered" evidence="4">
    <location>
        <begin position="532"/>
        <end position="553"/>
    </location>
</feature>
<feature type="compositionally biased region" description="Gly residues" evidence="4">
    <location>
        <begin position="888"/>
        <end position="901"/>
    </location>
</feature>
<dbReference type="PROSITE" id="PS00108">
    <property type="entry name" value="PROTEIN_KINASE_ST"/>
    <property type="match status" value="1"/>
</dbReference>
<dbReference type="PROSITE" id="PS50011">
    <property type="entry name" value="PROTEIN_KINASE_DOM"/>
    <property type="match status" value="1"/>
</dbReference>
<dbReference type="InterPro" id="IPR029063">
    <property type="entry name" value="SAM-dependent_MTases_sf"/>
</dbReference>
<feature type="compositionally biased region" description="Basic and acidic residues" evidence="4">
    <location>
        <begin position="849"/>
        <end position="867"/>
    </location>
</feature>
<feature type="region of interest" description="Disordered" evidence="4">
    <location>
        <begin position="588"/>
        <end position="639"/>
    </location>
</feature>
<dbReference type="InterPro" id="IPR008271">
    <property type="entry name" value="Ser/Thr_kinase_AS"/>
</dbReference>
<accession>A0ABR5BTS6</accession>
<feature type="compositionally biased region" description="Polar residues" evidence="4">
    <location>
        <begin position="508"/>
        <end position="518"/>
    </location>
</feature>
<feature type="compositionally biased region" description="Low complexity" evidence="4">
    <location>
        <begin position="605"/>
        <end position="614"/>
    </location>
</feature>
<evidence type="ECO:0000256" key="2">
    <source>
        <dbReference type="ARBA" id="ARBA00022679"/>
    </source>
</evidence>
<evidence type="ECO:0000256" key="3">
    <source>
        <dbReference type="ARBA" id="ARBA00022691"/>
    </source>
</evidence>
<feature type="compositionally biased region" description="Basic and acidic residues" evidence="4">
    <location>
        <begin position="771"/>
        <end position="782"/>
    </location>
</feature>
<feature type="region of interest" description="Disordered" evidence="4">
    <location>
        <begin position="1270"/>
        <end position="1297"/>
    </location>
</feature>
<dbReference type="PANTHER" id="PTHR10920:SF12">
    <property type="entry name" value="TRNA (CYTIDINE(32)_GUANOSINE(34)-2'-O)-METHYLTRANSFERASE-RELATED"/>
    <property type="match status" value="1"/>
</dbReference>
<feature type="compositionally biased region" description="Polar residues" evidence="4">
    <location>
        <begin position="784"/>
        <end position="805"/>
    </location>
</feature>
<dbReference type="SUPFAM" id="SSF56112">
    <property type="entry name" value="Protein kinase-like (PK-like)"/>
    <property type="match status" value="1"/>
</dbReference>
<feature type="compositionally biased region" description="Low complexity" evidence="4">
    <location>
        <begin position="818"/>
        <end position="831"/>
    </location>
</feature>
<feature type="domain" description="Protein kinase" evidence="5">
    <location>
        <begin position="906"/>
        <end position="1263"/>
    </location>
</feature>
<sequence>MPTSKSSIDHRDVYYRKGKSAGYRARSAYKLLHLDEEFDLFSHVQTAVDLCAAPGSWSQVLGQKLKPKSKHGGEGTRVVSCDLQPMAPLPNITTLQTDITLPSTIPLVLDALGGRKADLVVCDGAPDVTGVHDLDAYLHSQLLLAALTLSLTLMAPGATLVFKIFLSPLDPRAEFLASQLTCFFASPLPEDDEDAFGQYEEFDGSVDTERQDMKEMRNEGKEGYDPQGRRGGVWVRKPRSSRQGSAEAFIVCRNFSPASLPLPPTFSPSALDKLRTTTGTLTLDSLASLVSQGGDGQGEDTHVFKGSEEHVKQQWQRWEMVKAYVGGGDLPKKKKVLSTDFRSSSSSSFFIPSLPSVAQPSLLAQSTRTKTTVSSPPKLHLPMPTTPLNLVRHHILKTPEPSSPISSAASPRTLHPQPTPVDEPPEYFSPERLHTDILFLSPTKSRELGQGGSGLRQCSLDSLSPNPSPVGDIDPNRPWTSSSPSPPSPSSSSHPARPPVTPKEVTAAPSQEKISSLSVPLRLRSTSISSTISDCPYAGSGTGRTHPPPAPAHAGLGVITPALVSPALSSSSKTDLFFSASSSIGLPTPPRALSPASALGKGHPSSSSSASTTSLGLDVQERGVRSTTMPSGFPSGPGSAPGAGVGVGVGLGNWNGNGIPPVKLRLPPKKEKFRDTEIPPEMKDHNHNQNQNYMDRRGWDVVTPHGLRLGAGAGAGTGTGAAGGFEEISTSRLRSISNPIIHPPAFTLPPAPPVPAPVPLHVSLATQNNHSEGDRDSRRPEFARTSSMTPKVRSPQTPKASLFPLSSTNVKVNTVPSVPFPSSSSSSSSPSTRADTAPATLPPPKLRRKESQQLEREHRQAGVDESVKAGDVIEPCLSNASAADVGGHEGGNGKGKGKGGISGGGWRLVRKMGEGAFSAVWSAVPATAVTTPPSPSAAPADAPTSTNLVVALKLLTHPLPDPRTRIAFLREASVLRHISHPSIVGYIDDFSTERHDVLVLEAAGGGELFELMSDEENRRRMILPAPEPEPVAAGGGSEKSEMGWDRDGEGFVRRVFSELVKAVGWLHEVGVVHRDIKLENILFTTNPFLLPPTSTSSIPLHLLPPTYQPLIKLTDFGLSRFISPASPLLYTRCGSECFAAPEIIMGKPYDGRETDAWALGVVLYGLIVGELPFDRQENMMLPEGVVTPGGRNSERERGRKKMHRIAKGEYTWPTPEPAPSQDIPGAYVPGTATPSARAVVSSLLQRNPTKRAKPSDLWVYEWMLGPGAVPQPVEGAGTPQQEGIENDKGREASGRGKRRVLDGFLVEEEGIEDVAMTEH</sequence>
<dbReference type="PANTHER" id="PTHR10920">
    <property type="entry name" value="RIBOSOMAL RNA METHYLTRANSFERASE"/>
    <property type="match status" value="1"/>
</dbReference>
<dbReference type="Gene3D" id="3.40.50.150">
    <property type="entry name" value="Vaccinia Virus protein VP39"/>
    <property type="match status" value="1"/>
</dbReference>
<dbReference type="InterPro" id="IPR000719">
    <property type="entry name" value="Prot_kinase_dom"/>
</dbReference>
<keyword evidence="3" id="KW-0949">S-adenosyl-L-methionine</keyword>
<feature type="compositionally biased region" description="Basic and acidic residues" evidence="4">
    <location>
        <begin position="1285"/>
        <end position="1294"/>
    </location>
</feature>
<protein>
    <submittedName>
        <fullName evidence="6">CAMK protein kinase</fullName>
    </submittedName>
</protein>
<dbReference type="SMART" id="SM00220">
    <property type="entry name" value="S_TKc"/>
    <property type="match status" value="1"/>
</dbReference>
<dbReference type="Proteomes" id="UP000054272">
    <property type="component" value="Unassembled WGS sequence"/>
</dbReference>
<organism evidence="6 7">
    <name type="scientific">Cryptococcus gattii EJB2</name>
    <dbReference type="NCBI Taxonomy" id="1296103"/>
    <lineage>
        <taxon>Eukaryota</taxon>
        <taxon>Fungi</taxon>
        <taxon>Dikarya</taxon>
        <taxon>Basidiomycota</taxon>
        <taxon>Agaricomycotina</taxon>
        <taxon>Tremellomycetes</taxon>
        <taxon>Tremellales</taxon>
        <taxon>Cryptococcaceae</taxon>
        <taxon>Cryptococcus</taxon>
        <taxon>Cryptococcus gattii species complex</taxon>
    </lineage>
</organism>
<keyword evidence="7" id="KW-1185">Reference proteome</keyword>
<dbReference type="Pfam" id="PF00069">
    <property type="entry name" value="Pkinase"/>
    <property type="match status" value="1"/>
</dbReference>
<keyword evidence="6" id="KW-0418">Kinase</keyword>
<dbReference type="GO" id="GO:0016301">
    <property type="term" value="F:kinase activity"/>
    <property type="evidence" value="ECO:0007669"/>
    <property type="project" value="UniProtKB-KW"/>
</dbReference>
<feature type="compositionally biased region" description="Low complexity" evidence="4">
    <location>
        <begin position="399"/>
        <end position="411"/>
    </location>
</feature>
<proteinExistence type="inferred from homology"/>
<feature type="region of interest" description="Disordered" evidence="4">
    <location>
        <begin position="398"/>
        <end position="429"/>
    </location>
</feature>
<evidence type="ECO:0000313" key="7">
    <source>
        <dbReference type="Proteomes" id="UP000054272"/>
    </source>
</evidence>
<feature type="region of interest" description="Disordered" evidence="4">
    <location>
        <begin position="882"/>
        <end position="901"/>
    </location>
</feature>
<evidence type="ECO:0000256" key="1">
    <source>
        <dbReference type="ARBA" id="ARBA00022603"/>
    </source>
</evidence>
<feature type="compositionally biased region" description="Basic and acidic residues" evidence="4">
    <location>
        <begin position="215"/>
        <end position="228"/>
    </location>
</feature>